<evidence type="ECO:0000256" key="3">
    <source>
        <dbReference type="ARBA" id="ARBA00034487"/>
    </source>
</evidence>
<comment type="caution">
    <text evidence="10">The sequence shown here is derived from an EMBL/GenBank/DDBJ whole genome shotgun (WGS) entry which is preliminary data.</text>
</comment>
<comment type="catalytic activity">
    <reaction evidence="7">
        <text>arsenic triglutathione + 2 [thioredoxin]-dithiol + 2 S-adenosyl-L-methionine + H2O = dimethylarsinous acid + 2 [thioredoxin]-disulfide + 3 glutathione + 2 S-adenosyl-L-homocysteine + 2 H(+)</text>
        <dbReference type="Rhea" id="RHEA:69464"/>
        <dbReference type="Rhea" id="RHEA-COMP:10698"/>
        <dbReference type="Rhea" id="RHEA-COMP:10700"/>
        <dbReference type="ChEBI" id="CHEBI:15377"/>
        <dbReference type="ChEBI" id="CHEBI:15378"/>
        <dbReference type="ChEBI" id="CHEBI:23808"/>
        <dbReference type="ChEBI" id="CHEBI:29950"/>
        <dbReference type="ChEBI" id="CHEBI:50058"/>
        <dbReference type="ChEBI" id="CHEBI:57856"/>
        <dbReference type="ChEBI" id="CHEBI:57925"/>
        <dbReference type="ChEBI" id="CHEBI:59789"/>
        <dbReference type="ChEBI" id="CHEBI:183640"/>
        <dbReference type="EC" id="2.1.1.137"/>
    </reaction>
</comment>
<evidence type="ECO:0000313" key="11">
    <source>
        <dbReference type="Proteomes" id="UP001431209"/>
    </source>
</evidence>
<dbReference type="SUPFAM" id="SSF53335">
    <property type="entry name" value="S-adenosyl-L-methionine-dependent methyltransferases"/>
    <property type="match status" value="1"/>
</dbReference>
<dbReference type="PANTHER" id="PTHR43675:SF8">
    <property type="entry name" value="ARSENITE METHYLTRANSFERASE"/>
    <property type="match status" value="1"/>
</dbReference>
<proteinExistence type="inferred from homology"/>
<protein>
    <recommendedName>
        <fullName evidence="5">Arsenite methyltransferase</fullName>
        <ecNumber evidence="4">2.1.1.137</ecNumber>
    </recommendedName>
</protein>
<dbReference type="Gene3D" id="3.40.5.100">
    <property type="match status" value="1"/>
</dbReference>
<accession>A0AAW2YTG3</accession>
<feature type="domain" description="Methyltransferase" evidence="9">
    <location>
        <begin position="72"/>
        <end position="223"/>
    </location>
</feature>
<dbReference type="InterPro" id="IPR026669">
    <property type="entry name" value="Arsenite_MeTrfase-like"/>
</dbReference>
<dbReference type="EMBL" id="JAOPGA020000683">
    <property type="protein sequence ID" value="KAL0480707.1"/>
    <property type="molecule type" value="Genomic_DNA"/>
</dbReference>
<keyword evidence="1" id="KW-0808">Transferase</keyword>
<keyword evidence="11" id="KW-1185">Reference proteome</keyword>
<evidence type="ECO:0000256" key="1">
    <source>
        <dbReference type="ARBA" id="ARBA00022679"/>
    </source>
</evidence>
<dbReference type="InterPro" id="IPR029063">
    <property type="entry name" value="SAM-dependent_MTases_sf"/>
</dbReference>
<name>A0AAW2YTG3_9EUKA</name>
<evidence type="ECO:0000256" key="2">
    <source>
        <dbReference type="ARBA" id="ARBA00022691"/>
    </source>
</evidence>
<comment type="catalytic activity">
    <reaction evidence="8">
        <text>arsenic triglutathione + 3 [thioredoxin]-dithiol + 3 S-adenosyl-L-methionine = trimethylarsine + 3 [thioredoxin]-disulfide + 3 glutathione + 3 S-adenosyl-L-homocysteine + 3 H(+)</text>
        <dbReference type="Rhea" id="RHEA:69432"/>
        <dbReference type="Rhea" id="RHEA-COMP:10698"/>
        <dbReference type="Rhea" id="RHEA-COMP:10700"/>
        <dbReference type="ChEBI" id="CHEBI:15378"/>
        <dbReference type="ChEBI" id="CHEBI:27130"/>
        <dbReference type="ChEBI" id="CHEBI:29950"/>
        <dbReference type="ChEBI" id="CHEBI:50058"/>
        <dbReference type="ChEBI" id="CHEBI:57856"/>
        <dbReference type="ChEBI" id="CHEBI:57925"/>
        <dbReference type="ChEBI" id="CHEBI:59789"/>
        <dbReference type="ChEBI" id="CHEBI:183640"/>
        <dbReference type="EC" id="2.1.1.137"/>
    </reaction>
</comment>
<evidence type="ECO:0000259" key="9">
    <source>
        <dbReference type="Pfam" id="PF13847"/>
    </source>
</evidence>
<dbReference type="Proteomes" id="UP001431209">
    <property type="component" value="Unassembled WGS sequence"/>
</dbReference>
<dbReference type="Gene3D" id="3.40.50.150">
    <property type="entry name" value="Vaccinia Virus protein VP39"/>
    <property type="match status" value="1"/>
</dbReference>
<comment type="catalytic activity">
    <reaction evidence="6">
        <text>arsenic triglutathione + [thioredoxin]-dithiol + S-adenosyl-L-methionine + 2 H2O = methylarsonous acid + [thioredoxin]-disulfide + 3 glutathione + S-adenosyl-L-homocysteine + H(+)</text>
        <dbReference type="Rhea" id="RHEA:69460"/>
        <dbReference type="Rhea" id="RHEA-COMP:10698"/>
        <dbReference type="Rhea" id="RHEA-COMP:10700"/>
        <dbReference type="ChEBI" id="CHEBI:15377"/>
        <dbReference type="ChEBI" id="CHEBI:15378"/>
        <dbReference type="ChEBI" id="CHEBI:17826"/>
        <dbReference type="ChEBI" id="CHEBI:29950"/>
        <dbReference type="ChEBI" id="CHEBI:50058"/>
        <dbReference type="ChEBI" id="CHEBI:57856"/>
        <dbReference type="ChEBI" id="CHEBI:57925"/>
        <dbReference type="ChEBI" id="CHEBI:59789"/>
        <dbReference type="ChEBI" id="CHEBI:183640"/>
        <dbReference type="EC" id="2.1.1.137"/>
    </reaction>
</comment>
<dbReference type="PANTHER" id="PTHR43675">
    <property type="entry name" value="ARSENITE METHYLTRANSFERASE"/>
    <property type="match status" value="1"/>
</dbReference>
<dbReference type="AlphaFoldDB" id="A0AAW2YTG3"/>
<evidence type="ECO:0000256" key="6">
    <source>
        <dbReference type="ARBA" id="ARBA00047941"/>
    </source>
</evidence>
<evidence type="ECO:0000256" key="8">
    <source>
        <dbReference type="ARBA" id="ARBA00048428"/>
    </source>
</evidence>
<dbReference type="InterPro" id="IPR025714">
    <property type="entry name" value="Methyltranfer_dom"/>
</dbReference>
<dbReference type="CDD" id="cd02440">
    <property type="entry name" value="AdoMet_MTases"/>
    <property type="match status" value="1"/>
</dbReference>
<dbReference type="Pfam" id="PF13847">
    <property type="entry name" value="Methyltransf_31"/>
    <property type="match status" value="1"/>
</dbReference>
<evidence type="ECO:0000256" key="5">
    <source>
        <dbReference type="ARBA" id="ARBA00034545"/>
    </source>
</evidence>
<sequence>MVCTQTKCSDDIYENVQNYYGKVLQNTKDLKTSACCTDDKPHKLIREAISKIPQIILSKFYGCGNPIPLGIKGLDILDLGCGSGRDCYIASKLVGPEGTVTGIDMTSEQIDLAIQNAESFTKELKYANNNMKFVKGHIEYLEKAGIKEESVDIVISNCVVNLSPDKEKVLQGVFKSLKRGGEFYFSDIYCDRRLPENVRQHKLLFGECISGALYKNDFIRLCHKVGFTDPRVLSEREVTIEDEDLKNITGEARFYSITYRLFKLDNLETLCEDYGQVAIYKGNIEGCESSYRLDDHHVFETNRPVLVCGNSSSMVGESWLSPYFTIIGSRQVHYGQFDCSNVETQSSQSNTKSSCC</sequence>
<reference evidence="10 11" key="1">
    <citation type="submission" date="2024-03" db="EMBL/GenBank/DDBJ databases">
        <title>The Acrasis kona genome and developmental transcriptomes reveal deep origins of eukaryotic multicellular pathways.</title>
        <authorList>
            <person name="Sheikh S."/>
            <person name="Fu C.-J."/>
            <person name="Brown M.W."/>
            <person name="Baldauf S.L."/>
        </authorList>
    </citation>
    <scope>NUCLEOTIDE SEQUENCE [LARGE SCALE GENOMIC DNA]</scope>
    <source>
        <strain evidence="10 11">ATCC MYA-3509</strain>
    </source>
</reference>
<dbReference type="GO" id="GO:0030791">
    <property type="term" value="F:arsenite methyltransferase activity"/>
    <property type="evidence" value="ECO:0007669"/>
    <property type="project" value="UniProtKB-EC"/>
</dbReference>
<evidence type="ECO:0000313" key="10">
    <source>
        <dbReference type="EMBL" id="KAL0480707.1"/>
    </source>
</evidence>
<keyword evidence="2" id="KW-0949">S-adenosyl-L-methionine</keyword>
<organism evidence="10 11">
    <name type="scientific">Acrasis kona</name>
    <dbReference type="NCBI Taxonomy" id="1008807"/>
    <lineage>
        <taxon>Eukaryota</taxon>
        <taxon>Discoba</taxon>
        <taxon>Heterolobosea</taxon>
        <taxon>Tetramitia</taxon>
        <taxon>Eutetramitia</taxon>
        <taxon>Acrasidae</taxon>
        <taxon>Acrasis</taxon>
    </lineage>
</organism>
<evidence type="ECO:0000256" key="4">
    <source>
        <dbReference type="ARBA" id="ARBA00034521"/>
    </source>
</evidence>
<dbReference type="EC" id="2.1.1.137" evidence="4"/>
<evidence type="ECO:0000256" key="7">
    <source>
        <dbReference type="ARBA" id="ARBA00047943"/>
    </source>
</evidence>
<comment type="similarity">
    <text evidence="3">Belongs to the methyltransferase superfamily. Arsenite methyltransferase family.</text>
</comment>
<gene>
    <name evidence="10" type="ORF">AKO1_007021</name>
</gene>